<keyword evidence="3" id="KW-1185">Reference proteome</keyword>
<dbReference type="RefSeq" id="WP_111297331.1">
    <property type="nucleotide sequence ID" value="NZ_QKZV01000029.1"/>
</dbReference>
<dbReference type="GO" id="GO:0003676">
    <property type="term" value="F:nucleic acid binding"/>
    <property type="evidence" value="ECO:0007669"/>
    <property type="project" value="InterPro"/>
</dbReference>
<feature type="domain" description="Integrase catalytic" evidence="1">
    <location>
        <begin position="117"/>
        <end position="282"/>
    </location>
</feature>
<dbReference type="InterPro" id="IPR036397">
    <property type="entry name" value="RNaseH_sf"/>
</dbReference>
<dbReference type="OrthoDB" id="9815231at2"/>
<evidence type="ECO:0000259" key="1">
    <source>
        <dbReference type="PROSITE" id="PS50994"/>
    </source>
</evidence>
<proteinExistence type="predicted"/>
<dbReference type="PANTHER" id="PTHR46889">
    <property type="entry name" value="TRANSPOSASE INSF FOR INSERTION SEQUENCE IS3B-RELATED"/>
    <property type="match status" value="1"/>
</dbReference>
<dbReference type="EMBL" id="QKZV01000029">
    <property type="protein sequence ID" value="PZX59389.1"/>
    <property type="molecule type" value="Genomic_DNA"/>
</dbReference>
<evidence type="ECO:0000313" key="3">
    <source>
        <dbReference type="Proteomes" id="UP000249720"/>
    </source>
</evidence>
<dbReference type="GO" id="GO:0015074">
    <property type="term" value="P:DNA integration"/>
    <property type="evidence" value="ECO:0007669"/>
    <property type="project" value="InterPro"/>
</dbReference>
<dbReference type="InterPro" id="IPR012337">
    <property type="entry name" value="RNaseH-like_sf"/>
</dbReference>
<dbReference type="Proteomes" id="UP000249720">
    <property type="component" value="Unassembled WGS sequence"/>
</dbReference>
<dbReference type="Pfam" id="PF00665">
    <property type="entry name" value="rve"/>
    <property type="match status" value="1"/>
</dbReference>
<dbReference type="InterPro" id="IPR001584">
    <property type="entry name" value="Integrase_cat-core"/>
</dbReference>
<protein>
    <submittedName>
        <fullName evidence="2">Transposase InsO family protein</fullName>
    </submittedName>
</protein>
<reference evidence="2 3" key="1">
    <citation type="submission" date="2018-06" db="EMBL/GenBank/DDBJ databases">
        <title>Genomic Encyclopedia of Archaeal and Bacterial Type Strains, Phase II (KMG-II): from individual species to whole genera.</title>
        <authorList>
            <person name="Goeker M."/>
        </authorList>
    </citation>
    <scope>NUCLEOTIDE SEQUENCE [LARGE SCALE GENOMIC DNA]</scope>
    <source>
        <strain evidence="2 3">DSM 23241</strain>
    </source>
</reference>
<dbReference type="Gene3D" id="3.30.420.10">
    <property type="entry name" value="Ribonuclease H-like superfamily/Ribonuclease H"/>
    <property type="match status" value="1"/>
</dbReference>
<dbReference type="InterPro" id="IPR050900">
    <property type="entry name" value="Transposase_IS3/IS150/IS904"/>
</dbReference>
<dbReference type="SUPFAM" id="SSF53098">
    <property type="entry name" value="Ribonuclease H-like"/>
    <property type="match status" value="1"/>
</dbReference>
<dbReference type="PANTHER" id="PTHR46889:SF5">
    <property type="entry name" value="INTEGRASE PROTEIN"/>
    <property type="match status" value="1"/>
</dbReference>
<organism evidence="2 3">
    <name type="scientific">Hydrotalea sandarakina</name>
    <dbReference type="NCBI Taxonomy" id="1004304"/>
    <lineage>
        <taxon>Bacteria</taxon>
        <taxon>Pseudomonadati</taxon>
        <taxon>Bacteroidota</taxon>
        <taxon>Chitinophagia</taxon>
        <taxon>Chitinophagales</taxon>
        <taxon>Chitinophagaceae</taxon>
        <taxon>Hydrotalea</taxon>
    </lineage>
</organism>
<comment type="caution">
    <text evidence="2">The sequence shown here is derived from an EMBL/GenBank/DDBJ whole genome shotgun (WGS) entry which is preliminary data.</text>
</comment>
<dbReference type="AlphaFoldDB" id="A0A2W7RXR7"/>
<accession>A0A2W7RXR7</accession>
<evidence type="ECO:0000313" key="2">
    <source>
        <dbReference type="EMBL" id="PZX59389.1"/>
    </source>
</evidence>
<name>A0A2W7RXR7_9BACT</name>
<dbReference type="InterPro" id="IPR048020">
    <property type="entry name" value="Transpos_IS3"/>
</dbReference>
<dbReference type="NCBIfam" id="NF033516">
    <property type="entry name" value="transpos_IS3"/>
    <property type="match status" value="1"/>
</dbReference>
<sequence>MNVEQRKPRSITSLCSLLGYSRQGLYKAQQQHQQQCFEEELLVQQVQKIRVDQPRIGGRRLHHMLQPFMQQHHFKMGRDSFFKLLLNNGLLVRRRKRKKPVTTDSFHRYKKYKNLIKEFVPVGSNQLWVSDITYIHLKNGFAYLSLITDAYSRKITGFYLSKTLEANGSIRALKMALQHNAVPSNKLIHHSDRGVQYCCNAYVTILKNKQMKISMTENGDPLENAIAERVNGILKDELLEDEYNNFEAAQQGVAKAISVYNHLRPHGSISYKTPIELHNHNEPVERKWKNYYVKKELLKVGVAEETYR</sequence>
<gene>
    <name evidence="2" type="ORF">LX80_02870</name>
</gene>
<dbReference type="PROSITE" id="PS50994">
    <property type="entry name" value="INTEGRASE"/>
    <property type="match status" value="1"/>
</dbReference>